<proteinExistence type="inferred from homology"/>
<dbReference type="EMBL" id="JAUSTR010000019">
    <property type="protein sequence ID" value="MDQ0163598.1"/>
    <property type="molecule type" value="Genomic_DNA"/>
</dbReference>
<organism evidence="8 9">
    <name type="scientific">Aeribacillus alveayuensis</name>
    <dbReference type="NCBI Taxonomy" id="279215"/>
    <lineage>
        <taxon>Bacteria</taxon>
        <taxon>Bacillati</taxon>
        <taxon>Bacillota</taxon>
        <taxon>Bacilli</taxon>
        <taxon>Bacillales</taxon>
        <taxon>Bacillaceae</taxon>
        <taxon>Aeribacillus</taxon>
    </lineage>
</organism>
<dbReference type="PANTHER" id="PTHR37311">
    <property type="entry name" value="2-PHOSPHOSULFOLACTATE PHOSPHATASE-RELATED"/>
    <property type="match status" value="1"/>
</dbReference>
<keyword evidence="6" id="KW-0460">Magnesium</keyword>
<evidence type="ECO:0000256" key="1">
    <source>
        <dbReference type="ARBA" id="ARBA00001946"/>
    </source>
</evidence>
<keyword evidence="5 8" id="KW-0378">Hydrolase</keyword>
<keyword evidence="9" id="KW-1185">Reference proteome</keyword>
<dbReference type="GO" id="GO:0050532">
    <property type="term" value="F:2-phosphosulfolactate phosphatase activity"/>
    <property type="evidence" value="ECO:0007669"/>
    <property type="project" value="UniProtKB-EC"/>
</dbReference>
<comment type="catalytic activity">
    <reaction evidence="7">
        <text>(2R)-O-phospho-3-sulfolactate + H2O = (2R)-3-sulfolactate + phosphate</text>
        <dbReference type="Rhea" id="RHEA:23416"/>
        <dbReference type="ChEBI" id="CHEBI:15377"/>
        <dbReference type="ChEBI" id="CHEBI:15597"/>
        <dbReference type="ChEBI" id="CHEBI:43474"/>
        <dbReference type="ChEBI" id="CHEBI:58738"/>
        <dbReference type="EC" id="3.1.3.71"/>
    </reaction>
</comment>
<accession>A0ABT9VRI2</accession>
<name>A0ABT9VRI2_9BACI</name>
<dbReference type="PANTHER" id="PTHR37311:SF1">
    <property type="entry name" value="2-PHOSPHOSULFOLACTATE PHOSPHATASE-RELATED"/>
    <property type="match status" value="1"/>
</dbReference>
<comment type="similarity">
    <text evidence="2">Belongs to the ComB family.</text>
</comment>
<protein>
    <recommendedName>
        <fullName evidence="4">Probable 2-phosphosulfolactate phosphatase</fullName>
        <ecNumber evidence="3">3.1.3.71</ecNumber>
    </recommendedName>
</protein>
<dbReference type="Gene3D" id="3.90.1560.10">
    <property type="entry name" value="ComB-like"/>
    <property type="match status" value="1"/>
</dbReference>
<evidence type="ECO:0000256" key="3">
    <source>
        <dbReference type="ARBA" id="ARBA00012953"/>
    </source>
</evidence>
<evidence type="ECO:0000256" key="6">
    <source>
        <dbReference type="ARBA" id="ARBA00022842"/>
    </source>
</evidence>
<dbReference type="InterPro" id="IPR005238">
    <property type="entry name" value="ComB-like"/>
</dbReference>
<gene>
    <name evidence="8" type="ORF">J2S06_002704</name>
</gene>
<evidence type="ECO:0000313" key="8">
    <source>
        <dbReference type="EMBL" id="MDQ0163598.1"/>
    </source>
</evidence>
<dbReference type="SUPFAM" id="SSF142823">
    <property type="entry name" value="ComB-like"/>
    <property type="match status" value="1"/>
</dbReference>
<dbReference type="InterPro" id="IPR036702">
    <property type="entry name" value="ComB-like_sf"/>
</dbReference>
<dbReference type="EC" id="3.1.3.71" evidence="3"/>
<dbReference type="Proteomes" id="UP001225646">
    <property type="component" value="Unassembled WGS sequence"/>
</dbReference>
<evidence type="ECO:0000313" key="9">
    <source>
        <dbReference type="Proteomes" id="UP001225646"/>
    </source>
</evidence>
<comment type="cofactor">
    <cofactor evidence="1">
        <name>Mg(2+)</name>
        <dbReference type="ChEBI" id="CHEBI:18420"/>
    </cofactor>
</comment>
<evidence type="ECO:0000256" key="5">
    <source>
        <dbReference type="ARBA" id="ARBA00022801"/>
    </source>
</evidence>
<dbReference type="RefSeq" id="WP_419152616.1">
    <property type="nucleotide sequence ID" value="NZ_JAUSTR010000019.1"/>
</dbReference>
<evidence type="ECO:0000256" key="7">
    <source>
        <dbReference type="ARBA" id="ARBA00033711"/>
    </source>
</evidence>
<evidence type="ECO:0000256" key="2">
    <source>
        <dbReference type="ARBA" id="ARBA00009997"/>
    </source>
</evidence>
<reference evidence="8 9" key="1">
    <citation type="submission" date="2023-07" db="EMBL/GenBank/DDBJ databases">
        <title>Genomic Encyclopedia of Type Strains, Phase IV (KMG-IV): sequencing the most valuable type-strain genomes for metagenomic binning, comparative biology and taxonomic classification.</title>
        <authorList>
            <person name="Goeker M."/>
        </authorList>
    </citation>
    <scope>NUCLEOTIDE SEQUENCE [LARGE SCALE GENOMIC DNA]</scope>
    <source>
        <strain evidence="8 9">DSM 19092</strain>
    </source>
</reference>
<dbReference type="Pfam" id="PF04029">
    <property type="entry name" value="2-ph_phosp"/>
    <property type="match status" value="1"/>
</dbReference>
<evidence type="ECO:0000256" key="4">
    <source>
        <dbReference type="ARBA" id="ARBA00021948"/>
    </source>
</evidence>
<sequence length="240" mass="26688">MRRIHVITQKELVDPKRLIDRNAVVIDVFLATSTITFLLKYGYEPILTASDAKHALHIKKHENLSGLMLGEHNGDIIPGFEFPDPSLLKNTLKAQSALICSTNGTKAIEVAKSAKRLYLSSLINGHVVAETLHTSTNKEDSIVLICSGNGGRFSLEDFVGAGQIVHHLLEKGNYSLSDSSRSAYEIFLQSKIKGFKNLLKSETSDLLRRKGFENSMDLVLRSFEKIHIVPEYINGEIRKG</sequence>
<comment type="caution">
    <text evidence="8">The sequence shown here is derived from an EMBL/GenBank/DDBJ whole genome shotgun (WGS) entry which is preliminary data.</text>
</comment>